<evidence type="ECO:0000256" key="5">
    <source>
        <dbReference type="ARBA" id="ARBA00023027"/>
    </source>
</evidence>
<dbReference type="PANTHER" id="PTHR11085:SF12">
    <property type="entry name" value="NAD-DEPENDENT PROTEIN DEACYLASE SIRTUIN-6"/>
    <property type="match status" value="1"/>
</dbReference>
<sequence length="416" mass="46622">MSCNYADGLSPYEDKGKLGIPEKFDSLEEVAEKILTLSKWIKEAKHVVMHTGAGISTPAGIPDFRGPKGVWTLEKKGLKPQINVSFDDAEPTFTHMAIIALFQKNFLHYVVSQNIDGLHLKSGLDRSKLSELHGNMFIGQCSLCSRQYIRRKAVTSVGQRELPVDCPALKGGKLSCRGKLHDTILDWEHELPVRDLGLADIHSNVADLSICLGTTLQIVPSGTLPLATKRKGGRLVIINLQPTKWDKKADLVINTYVDDVMKLLLKELNTPFLPYDPKCDPTRQPLSEKEMWQEEFTKREWTLAPRVVNTTRKRLSHLETKAQPKPKKMKQKHQEEPSPSQLNSPGNSGCQGEGSKQLDMVEPVKVELAEEQCNGLKDEQQDDYVIVTEKITGKKLKQETLHMQSENGEVQSTTNL</sequence>
<feature type="active site" description="Proton acceptor" evidence="7">
    <location>
        <position position="133"/>
    </location>
</feature>
<accession>A0ABR0A4D1</accession>
<comment type="caution">
    <text evidence="10">The sequence shown here is derived from an EMBL/GenBank/DDBJ whole genome shotgun (WGS) entry which is preliminary data.</text>
</comment>
<feature type="binding site" evidence="7">
    <location>
        <position position="166"/>
    </location>
    <ligand>
        <name>Zn(2+)</name>
        <dbReference type="ChEBI" id="CHEBI:29105"/>
    </ligand>
</feature>
<feature type="region of interest" description="Disordered" evidence="8">
    <location>
        <begin position="312"/>
        <end position="363"/>
    </location>
</feature>
<dbReference type="PROSITE" id="PS50305">
    <property type="entry name" value="SIRTUIN"/>
    <property type="match status" value="1"/>
</dbReference>
<feature type="binding site" evidence="7">
    <location>
        <position position="141"/>
    </location>
    <ligand>
        <name>Zn(2+)</name>
        <dbReference type="ChEBI" id="CHEBI:29105"/>
    </ligand>
</feature>
<dbReference type="Gene3D" id="2.20.28.200">
    <property type="match status" value="1"/>
</dbReference>
<dbReference type="Gene3D" id="3.40.50.1220">
    <property type="entry name" value="TPP-binding domain"/>
    <property type="match status" value="1"/>
</dbReference>
<feature type="binding site" evidence="7">
    <location>
        <position position="144"/>
    </location>
    <ligand>
        <name>Zn(2+)</name>
        <dbReference type="ChEBI" id="CHEBI:29105"/>
    </ligand>
</feature>
<gene>
    <name evidence="10" type="ORF">OUZ56_001864</name>
</gene>
<protein>
    <recommendedName>
        <fullName evidence="1">protein acetyllysine N-acetyltransferase</fullName>
        <ecNumber evidence="1">2.3.1.286</ecNumber>
    </recommendedName>
</protein>
<feature type="binding site" evidence="7">
    <location>
        <position position="176"/>
    </location>
    <ligand>
        <name>Zn(2+)</name>
        <dbReference type="ChEBI" id="CHEBI:29105"/>
    </ligand>
</feature>
<evidence type="ECO:0000256" key="2">
    <source>
        <dbReference type="ARBA" id="ARBA00022679"/>
    </source>
</evidence>
<evidence type="ECO:0000256" key="4">
    <source>
        <dbReference type="ARBA" id="ARBA00022833"/>
    </source>
</evidence>
<keyword evidence="11" id="KW-1185">Reference proteome</keyword>
<keyword evidence="3 7" id="KW-0479">Metal-binding</keyword>
<evidence type="ECO:0000256" key="7">
    <source>
        <dbReference type="PROSITE-ProRule" id="PRU00236"/>
    </source>
</evidence>
<feature type="compositionally biased region" description="Polar residues" evidence="8">
    <location>
        <begin position="338"/>
        <end position="350"/>
    </location>
</feature>
<dbReference type="Pfam" id="PF02146">
    <property type="entry name" value="SIR2"/>
    <property type="match status" value="1"/>
</dbReference>
<proteinExistence type="inferred from homology"/>
<evidence type="ECO:0000259" key="9">
    <source>
        <dbReference type="PROSITE" id="PS50305"/>
    </source>
</evidence>
<dbReference type="SUPFAM" id="SSF52467">
    <property type="entry name" value="DHS-like NAD/FAD-binding domain"/>
    <property type="match status" value="1"/>
</dbReference>
<evidence type="ECO:0000256" key="1">
    <source>
        <dbReference type="ARBA" id="ARBA00012928"/>
    </source>
</evidence>
<comment type="similarity">
    <text evidence="6">Belongs to the sirtuin family. Class IV subfamily.</text>
</comment>
<dbReference type="PANTHER" id="PTHR11085">
    <property type="entry name" value="NAD-DEPENDENT PROTEIN DEACYLASE SIRTUIN-5, MITOCHONDRIAL-RELATED"/>
    <property type="match status" value="1"/>
</dbReference>
<organism evidence="10 11">
    <name type="scientific">Daphnia magna</name>
    <dbReference type="NCBI Taxonomy" id="35525"/>
    <lineage>
        <taxon>Eukaryota</taxon>
        <taxon>Metazoa</taxon>
        <taxon>Ecdysozoa</taxon>
        <taxon>Arthropoda</taxon>
        <taxon>Crustacea</taxon>
        <taxon>Branchiopoda</taxon>
        <taxon>Diplostraca</taxon>
        <taxon>Cladocera</taxon>
        <taxon>Anomopoda</taxon>
        <taxon>Daphniidae</taxon>
        <taxon>Daphnia</taxon>
    </lineage>
</organism>
<feature type="domain" description="Deacetylase sirtuin-type" evidence="9">
    <location>
        <begin position="27"/>
        <end position="271"/>
    </location>
</feature>
<evidence type="ECO:0000256" key="6">
    <source>
        <dbReference type="ARBA" id="ARBA00038170"/>
    </source>
</evidence>
<keyword evidence="4 7" id="KW-0862">Zinc</keyword>
<evidence type="ECO:0000313" key="11">
    <source>
        <dbReference type="Proteomes" id="UP001234178"/>
    </source>
</evidence>
<evidence type="ECO:0000256" key="3">
    <source>
        <dbReference type="ARBA" id="ARBA00022723"/>
    </source>
</evidence>
<dbReference type="InterPro" id="IPR026590">
    <property type="entry name" value="Ssirtuin_cat_dom"/>
</dbReference>
<dbReference type="EC" id="2.3.1.286" evidence="1"/>
<keyword evidence="2" id="KW-0808">Transferase</keyword>
<evidence type="ECO:0000313" key="10">
    <source>
        <dbReference type="EMBL" id="KAK4019859.1"/>
    </source>
</evidence>
<dbReference type="Proteomes" id="UP001234178">
    <property type="component" value="Unassembled WGS sequence"/>
</dbReference>
<dbReference type="InterPro" id="IPR050134">
    <property type="entry name" value="NAD-dep_sirtuin_deacylases"/>
</dbReference>
<dbReference type="InterPro" id="IPR003000">
    <property type="entry name" value="Sirtuin"/>
</dbReference>
<evidence type="ECO:0000256" key="8">
    <source>
        <dbReference type="SAM" id="MobiDB-lite"/>
    </source>
</evidence>
<name>A0ABR0A4D1_9CRUS</name>
<keyword evidence="5" id="KW-0520">NAD</keyword>
<dbReference type="InterPro" id="IPR029035">
    <property type="entry name" value="DHS-like_NAD/FAD-binding_dom"/>
</dbReference>
<dbReference type="EMBL" id="JAOYFB010000036">
    <property type="protein sequence ID" value="KAK4019859.1"/>
    <property type="molecule type" value="Genomic_DNA"/>
</dbReference>
<reference evidence="10 11" key="1">
    <citation type="journal article" date="2023" name="Nucleic Acids Res.">
        <title>The hologenome of Daphnia magna reveals possible DNA methylation and microbiome-mediated evolution of the host genome.</title>
        <authorList>
            <person name="Chaturvedi A."/>
            <person name="Li X."/>
            <person name="Dhandapani V."/>
            <person name="Marshall H."/>
            <person name="Kissane S."/>
            <person name="Cuenca-Cambronero M."/>
            <person name="Asole G."/>
            <person name="Calvet F."/>
            <person name="Ruiz-Romero M."/>
            <person name="Marangio P."/>
            <person name="Guigo R."/>
            <person name="Rago D."/>
            <person name="Mirbahai L."/>
            <person name="Eastwood N."/>
            <person name="Colbourne J.K."/>
            <person name="Zhou J."/>
            <person name="Mallon E."/>
            <person name="Orsini L."/>
        </authorList>
    </citation>
    <scope>NUCLEOTIDE SEQUENCE [LARGE SCALE GENOMIC DNA]</scope>
    <source>
        <strain evidence="10">LRV0_1</strain>
    </source>
</reference>